<dbReference type="PaxDb" id="3708-A0A078JHC3"/>
<dbReference type="AlphaFoldDB" id="A0A078JHC3"/>
<evidence type="ECO:0000313" key="1">
    <source>
        <dbReference type="EMBL" id="CDY67013.1"/>
    </source>
</evidence>
<gene>
    <name evidence="1" type="primary">BnaUnng01800D</name>
    <name evidence="1" type="ORF">GSBRNA2T00057847001</name>
</gene>
<organism evidence="1">
    <name type="scientific">Brassica napus</name>
    <name type="common">Rape</name>
    <dbReference type="NCBI Taxonomy" id="3708"/>
    <lineage>
        <taxon>Eukaryota</taxon>
        <taxon>Viridiplantae</taxon>
        <taxon>Streptophyta</taxon>
        <taxon>Embryophyta</taxon>
        <taxon>Tracheophyta</taxon>
        <taxon>Spermatophyta</taxon>
        <taxon>Magnoliopsida</taxon>
        <taxon>eudicotyledons</taxon>
        <taxon>Gunneridae</taxon>
        <taxon>Pentapetalae</taxon>
        <taxon>rosids</taxon>
        <taxon>malvids</taxon>
        <taxon>Brassicales</taxon>
        <taxon>Brassicaceae</taxon>
        <taxon>Brassiceae</taxon>
        <taxon>Brassica</taxon>
    </lineage>
</organism>
<accession>A0A078JHC3</accession>
<dbReference type="EMBL" id="LK035673">
    <property type="protein sequence ID" value="CDY67013.1"/>
    <property type="molecule type" value="Genomic_DNA"/>
</dbReference>
<name>A0A078JHC3_BRANA</name>
<dbReference type="Gramene" id="CDY67013">
    <property type="protein sequence ID" value="CDY67013"/>
    <property type="gene ID" value="GSBRNA2T00057847001"/>
</dbReference>
<reference evidence="1" key="1">
    <citation type="journal article" date="2014" name="Science">
        <title>Plant genetics. Early allopolyploid evolution in the post-Neolithic Brassica napus oilseed genome.</title>
        <authorList>
            <person name="Chalhoub B."/>
            <person name="Denoeud F."/>
            <person name="Liu S."/>
            <person name="Parkin I.A."/>
            <person name="Tang H."/>
            <person name="Wang X."/>
            <person name="Chiquet J."/>
            <person name="Belcram H."/>
            <person name="Tong C."/>
            <person name="Samans B."/>
            <person name="Correa M."/>
            <person name="Da Silva C."/>
            <person name="Just J."/>
            <person name="Falentin C."/>
            <person name="Koh C.S."/>
            <person name="Le Clainche I."/>
            <person name="Bernard M."/>
            <person name="Bento P."/>
            <person name="Noel B."/>
            <person name="Labadie K."/>
            <person name="Alberti A."/>
            <person name="Charles M."/>
            <person name="Arnaud D."/>
            <person name="Guo H."/>
            <person name="Daviaud C."/>
            <person name="Alamery S."/>
            <person name="Jabbari K."/>
            <person name="Zhao M."/>
            <person name="Edger P.P."/>
            <person name="Chelaifa H."/>
            <person name="Tack D."/>
            <person name="Lassalle G."/>
            <person name="Mestiri I."/>
            <person name="Schnel N."/>
            <person name="Le Paslier M.C."/>
            <person name="Fan G."/>
            <person name="Renault V."/>
            <person name="Bayer P.E."/>
            <person name="Golicz A.A."/>
            <person name="Manoli S."/>
            <person name="Lee T.H."/>
            <person name="Thi V.H."/>
            <person name="Chalabi S."/>
            <person name="Hu Q."/>
            <person name="Fan C."/>
            <person name="Tollenaere R."/>
            <person name="Lu Y."/>
            <person name="Battail C."/>
            <person name="Shen J."/>
            <person name="Sidebottom C.H."/>
            <person name="Wang X."/>
            <person name="Canaguier A."/>
            <person name="Chauveau A."/>
            <person name="Berard A."/>
            <person name="Deniot G."/>
            <person name="Guan M."/>
            <person name="Liu Z."/>
            <person name="Sun F."/>
            <person name="Lim Y.P."/>
            <person name="Lyons E."/>
            <person name="Town C.D."/>
            <person name="Bancroft I."/>
            <person name="Wang X."/>
            <person name="Meng J."/>
            <person name="Ma J."/>
            <person name="Pires J.C."/>
            <person name="King G.J."/>
            <person name="Brunel D."/>
            <person name="Delourme R."/>
            <person name="Renard M."/>
            <person name="Aury J.M."/>
            <person name="Adams K.L."/>
            <person name="Batley J."/>
            <person name="Snowdon R.J."/>
            <person name="Tost J."/>
            <person name="Edwards D."/>
            <person name="Zhou Y."/>
            <person name="Hua W."/>
            <person name="Sharpe A.G."/>
            <person name="Paterson A.H."/>
            <person name="Guan C."/>
            <person name="Wincker P."/>
        </authorList>
    </citation>
    <scope>NUCLEOTIDE SEQUENCE [LARGE SCALE GENOMIC DNA]</scope>
</reference>
<proteinExistence type="predicted"/>
<sequence>MGIENLKTPWVPNFKGIPAKMTDSAVEAKEAIHRKIWHRSLNYVVNDICKSVVPVWKRVNRIANSIKRDRSKSKGWPQSGIDRGCLVEAPVGSHSLLREPYLSTVFLRNSTERVDPLLPFVLATYPKVSSPFSRVTKVPRQELSGDDRGTNPLAVAGRLFLFHNKTWTIIPNLGSLRVYVHPWSAVT</sequence>
<protein>
    <submittedName>
        <fullName evidence="1">BnaUnng01800D protein</fullName>
    </submittedName>
</protein>
<reference evidence="1" key="2">
    <citation type="submission" date="2014-06" db="EMBL/GenBank/DDBJ databases">
        <authorList>
            <person name="Genoscope - CEA"/>
        </authorList>
    </citation>
    <scope>NUCLEOTIDE SEQUENCE</scope>
</reference>